<comment type="caution">
    <text evidence="6">The sequence shown here is derived from an EMBL/GenBank/DDBJ whole genome shotgun (WGS) entry which is preliminary data.</text>
</comment>
<evidence type="ECO:0000256" key="4">
    <source>
        <dbReference type="SAM" id="MobiDB-lite"/>
    </source>
</evidence>
<keyword evidence="3" id="KW-0325">Glycoprotein</keyword>
<dbReference type="PANTHER" id="PTHR20920">
    <property type="entry name" value="RPE-SPONDIN"/>
    <property type="match status" value="1"/>
</dbReference>
<dbReference type="SUPFAM" id="SSF82895">
    <property type="entry name" value="TSP-1 type 1 repeat"/>
    <property type="match status" value="1"/>
</dbReference>
<reference evidence="6" key="2">
    <citation type="submission" date="2021-08" db="EMBL/GenBank/DDBJ databases">
        <authorList>
            <person name="Eriksson T."/>
        </authorList>
    </citation>
    <scope>NUCLEOTIDE SEQUENCE</scope>
    <source>
        <strain evidence="6">Stoneville</strain>
        <tissue evidence="6">Whole head</tissue>
    </source>
</reference>
<evidence type="ECO:0000313" key="6">
    <source>
        <dbReference type="EMBL" id="KAH0814179.1"/>
    </source>
</evidence>
<evidence type="ECO:0000259" key="5">
    <source>
        <dbReference type="Pfam" id="PF19028"/>
    </source>
</evidence>
<dbReference type="PANTHER" id="PTHR20920:SF5">
    <property type="entry name" value="SMB DOMAIN-CONTAINING PROTEIN"/>
    <property type="match status" value="1"/>
</dbReference>
<gene>
    <name evidence="6" type="ORF">GEV33_008612</name>
</gene>
<accession>A0A8J6L9Y6</accession>
<dbReference type="SMART" id="SM00209">
    <property type="entry name" value="TSP1"/>
    <property type="match status" value="1"/>
</dbReference>
<feature type="region of interest" description="Disordered" evidence="4">
    <location>
        <begin position="131"/>
        <end position="167"/>
    </location>
</feature>
<keyword evidence="1" id="KW-0732">Signal</keyword>
<keyword evidence="2" id="KW-1015">Disulfide bond</keyword>
<dbReference type="InterPro" id="IPR044004">
    <property type="entry name" value="TSP1_spondin_dom"/>
</dbReference>
<dbReference type="PROSITE" id="PS50092">
    <property type="entry name" value="TSP1"/>
    <property type="match status" value="1"/>
</dbReference>
<organism evidence="6 7">
    <name type="scientific">Tenebrio molitor</name>
    <name type="common">Yellow mealworm beetle</name>
    <dbReference type="NCBI Taxonomy" id="7067"/>
    <lineage>
        <taxon>Eukaryota</taxon>
        <taxon>Metazoa</taxon>
        <taxon>Ecdysozoa</taxon>
        <taxon>Arthropoda</taxon>
        <taxon>Hexapoda</taxon>
        <taxon>Insecta</taxon>
        <taxon>Pterygota</taxon>
        <taxon>Neoptera</taxon>
        <taxon>Endopterygota</taxon>
        <taxon>Coleoptera</taxon>
        <taxon>Polyphaga</taxon>
        <taxon>Cucujiformia</taxon>
        <taxon>Tenebrionidae</taxon>
        <taxon>Tenebrio</taxon>
    </lineage>
</organism>
<evidence type="ECO:0000256" key="3">
    <source>
        <dbReference type="ARBA" id="ARBA00023180"/>
    </source>
</evidence>
<evidence type="ECO:0000313" key="7">
    <source>
        <dbReference type="Proteomes" id="UP000719412"/>
    </source>
</evidence>
<evidence type="ECO:0000256" key="2">
    <source>
        <dbReference type="ARBA" id="ARBA00023157"/>
    </source>
</evidence>
<dbReference type="Pfam" id="PF19028">
    <property type="entry name" value="TSP1_spondin"/>
    <property type="match status" value="1"/>
</dbReference>
<reference evidence="6" key="1">
    <citation type="journal article" date="2020" name="J Insects Food Feed">
        <title>The yellow mealworm (Tenebrio molitor) genome: a resource for the emerging insects as food and feed industry.</title>
        <authorList>
            <person name="Eriksson T."/>
            <person name="Andere A."/>
            <person name="Kelstrup H."/>
            <person name="Emery V."/>
            <person name="Picard C."/>
        </authorList>
    </citation>
    <scope>NUCLEOTIDE SEQUENCE</scope>
    <source>
        <strain evidence="6">Stoneville</strain>
        <tissue evidence="6">Whole head</tissue>
    </source>
</reference>
<keyword evidence="7" id="KW-1185">Reference proteome</keyword>
<dbReference type="Gene3D" id="2.20.100.10">
    <property type="entry name" value="Thrombospondin type-1 (TSP1) repeat"/>
    <property type="match status" value="1"/>
</dbReference>
<feature type="domain" description="Spondin-like TSP1" evidence="5">
    <location>
        <begin position="56"/>
        <end position="107"/>
    </location>
</feature>
<feature type="region of interest" description="Disordered" evidence="4">
    <location>
        <begin position="192"/>
        <end position="211"/>
    </location>
</feature>
<name>A0A8J6L9Y6_TENMO</name>
<proteinExistence type="predicted"/>
<dbReference type="Proteomes" id="UP000719412">
    <property type="component" value="Unassembled WGS sequence"/>
</dbReference>
<dbReference type="FunFam" id="2.20.100.10:FF:000134">
    <property type="entry name" value="Uncharacterized protein"/>
    <property type="match status" value="1"/>
</dbReference>
<protein>
    <recommendedName>
        <fullName evidence="5">Spondin-like TSP1 domain-containing protein</fullName>
    </recommendedName>
</protein>
<dbReference type="InterPro" id="IPR036383">
    <property type="entry name" value="TSP1_rpt_sf"/>
</dbReference>
<dbReference type="InterPro" id="IPR039942">
    <property type="entry name" value="SBSPO"/>
</dbReference>
<sequence>MRGINASYLNFMNPVSKGWNNSSKLRFEGVESTFLKSRTNVKIVADAANLRKMVDCQVTSWGPWSPCDADCGPGSMSRTRSIKIQPQNGGRHCPSLEQRRGCQVSTCHHHPDPAIKAVNTTHKRGVNHERPVLSENDSEPCRRNLRFNGDNRKKSVGAGEGANRKGQHRRIFPQEVLGLIYLTPPRAVQKAAPVRRPHFSNPHSSPLFRRNLSDRPRRHVSAAPYPNAIACSTTSLIVIQMTGDRNAAPPGTAGNCMCIAAEGEKEETGKIAAYEKYQYSIWVMARRNEVAACTARLGGRGLKMESGRKMFRYFMGFGNLVRVICAVLITLLSPLELHNFVRHPPRLEALKVSECVKSIAFKSIPGNPRSGRRHFSTIDHLIVIIIFAPLLSTHTPNNVTTSSHPQNPNLLASKTLKQYTRHAFTPPTASPPPTLAGARYHNAYDGKGIGRKGSQSRSCTRSIIPFFECKFDSLHRRRHAHPSLGDACFYFPGFFFVRYRGGEINRDRWGRRAVIFNEARASFDDWKWEMRERQAEDYSSDNRVKSRSVWIIARRRGYKGRFRETGKLTPTIQRLEMTHITRLLFAACSWRASSTTYSCAGAQVRAPPGEKSKLTDFRRERFVLFPSLVRPWRLVLGLLCEGEGAACVGGGEECCDRVKTPPPVVLNRRKSVLNFATEKIINVGPLGRRQLKSSTRNEFQNCRRSDQSAGVWRNVECWDLKKKPSSAAIEARREEFMSTAGGAGGVRVSADFEIKHKPGLATSPEYKEAVDEAVPP</sequence>
<dbReference type="InterPro" id="IPR000884">
    <property type="entry name" value="TSP1_rpt"/>
</dbReference>
<dbReference type="AlphaFoldDB" id="A0A8J6L9Y6"/>
<dbReference type="EMBL" id="JABDTM020024548">
    <property type="protein sequence ID" value="KAH0814179.1"/>
    <property type="molecule type" value="Genomic_DNA"/>
</dbReference>
<evidence type="ECO:0000256" key="1">
    <source>
        <dbReference type="ARBA" id="ARBA00022729"/>
    </source>
</evidence>